<evidence type="ECO:0000256" key="6">
    <source>
        <dbReference type="ARBA" id="ARBA00022723"/>
    </source>
</evidence>
<feature type="compositionally biased region" description="Basic and acidic residues" evidence="14">
    <location>
        <begin position="355"/>
        <end position="370"/>
    </location>
</feature>
<dbReference type="GO" id="GO:0002181">
    <property type="term" value="P:cytoplasmic translation"/>
    <property type="evidence" value="ECO:0007669"/>
    <property type="project" value="TreeGrafter"/>
</dbReference>
<dbReference type="FunFam" id="4.10.1000.10:FF:000050">
    <property type="entry name" value="AGAP008634-PA"/>
    <property type="match status" value="1"/>
</dbReference>
<keyword evidence="11" id="KW-0539">Nucleus</keyword>
<dbReference type="Gene3D" id="6.20.400.10">
    <property type="match status" value="1"/>
</dbReference>
<feature type="compositionally biased region" description="Polar residues" evidence="14">
    <location>
        <begin position="47"/>
        <end position="59"/>
    </location>
</feature>
<evidence type="ECO:0000313" key="16">
    <source>
        <dbReference type="EMBL" id="CAL1577800.1"/>
    </source>
</evidence>
<evidence type="ECO:0000256" key="12">
    <source>
        <dbReference type="PROSITE-ProRule" id="PRU00723"/>
    </source>
</evidence>
<comment type="similarity">
    <text evidence="3">Belongs to the ZC3H15/TMA46 family.</text>
</comment>
<evidence type="ECO:0000256" key="7">
    <source>
        <dbReference type="ARBA" id="ARBA00022737"/>
    </source>
</evidence>
<dbReference type="AlphaFoldDB" id="A0AAV2JPZ2"/>
<comment type="subcellular location">
    <subcellularLocation>
        <location evidence="2">Cytoplasm</location>
    </subcellularLocation>
    <subcellularLocation>
        <location evidence="1">Nucleus</location>
    </subcellularLocation>
</comment>
<keyword evidence="7" id="KW-0677">Repeat</keyword>
<feature type="domain" description="C3H1-type" evidence="15">
    <location>
        <begin position="94"/>
        <end position="121"/>
    </location>
</feature>
<keyword evidence="6 12" id="KW-0479">Metal-binding</keyword>
<dbReference type="InterPro" id="IPR032378">
    <property type="entry name" value="ZC3H15/TMA46_C"/>
</dbReference>
<organism evidence="16 17">
    <name type="scientific">Knipowitschia caucasica</name>
    <name type="common">Caucasian dwarf goby</name>
    <name type="synonym">Pomatoschistus caucasicus</name>
    <dbReference type="NCBI Taxonomy" id="637954"/>
    <lineage>
        <taxon>Eukaryota</taxon>
        <taxon>Metazoa</taxon>
        <taxon>Chordata</taxon>
        <taxon>Craniata</taxon>
        <taxon>Vertebrata</taxon>
        <taxon>Euteleostomi</taxon>
        <taxon>Actinopterygii</taxon>
        <taxon>Neopterygii</taxon>
        <taxon>Teleostei</taxon>
        <taxon>Neoteleostei</taxon>
        <taxon>Acanthomorphata</taxon>
        <taxon>Gobiaria</taxon>
        <taxon>Gobiiformes</taxon>
        <taxon>Gobioidei</taxon>
        <taxon>Gobiidae</taxon>
        <taxon>Gobiinae</taxon>
        <taxon>Knipowitschia</taxon>
    </lineage>
</organism>
<evidence type="ECO:0000256" key="5">
    <source>
        <dbReference type="ARBA" id="ARBA00022490"/>
    </source>
</evidence>
<feature type="compositionally biased region" description="Acidic residues" evidence="14">
    <location>
        <begin position="383"/>
        <end position="392"/>
    </location>
</feature>
<dbReference type="GO" id="GO:0008270">
    <property type="term" value="F:zinc ion binding"/>
    <property type="evidence" value="ECO:0007669"/>
    <property type="project" value="UniProtKB-KW"/>
</dbReference>
<evidence type="ECO:0000256" key="13">
    <source>
        <dbReference type="SAM" id="Coils"/>
    </source>
</evidence>
<dbReference type="PANTHER" id="PTHR12681:SF0">
    <property type="entry name" value="ZINC FINGER CCCH DOMAIN-CONTAINING PROTEIN 15"/>
    <property type="match status" value="1"/>
</dbReference>
<evidence type="ECO:0000256" key="3">
    <source>
        <dbReference type="ARBA" id="ARBA00010043"/>
    </source>
</evidence>
<evidence type="ECO:0000256" key="10">
    <source>
        <dbReference type="ARBA" id="ARBA00023054"/>
    </source>
</evidence>
<keyword evidence="5" id="KW-0963">Cytoplasm</keyword>
<evidence type="ECO:0000256" key="14">
    <source>
        <dbReference type="SAM" id="MobiDB-lite"/>
    </source>
</evidence>
<evidence type="ECO:0000256" key="1">
    <source>
        <dbReference type="ARBA" id="ARBA00004123"/>
    </source>
</evidence>
<feature type="compositionally biased region" description="Acidic residues" evidence="14">
    <location>
        <begin position="400"/>
        <end position="416"/>
    </location>
</feature>
<feature type="region of interest" description="Disordered" evidence="14">
    <location>
        <begin position="1"/>
        <end position="21"/>
    </location>
</feature>
<name>A0AAV2JPZ2_KNICA</name>
<feature type="zinc finger region" description="C3H1-type" evidence="12">
    <location>
        <begin position="94"/>
        <end position="121"/>
    </location>
</feature>
<gene>
    <name evidence="16" type="ORF">KC01_LOCUS9092</name>
</gene>
<proteinExistence type="inferred from homology"/>
<evidence type="ECO:0000256" key="2">
    <source>
        <dbReference type="ARBA" id="ARBA00004496"/>
    </source>
</evidence>
<evidence type="ECO:0000313" key="17">
    <source>
        <dbReference type="Proteomes" id="UP001497482"/>
    </source>
</evidence>
<dbReference type="InterPro" id="IPR036855">
    <property type="entry name" value="Znf_CCCH_sf"/>
</dbReference>
<dbReference type="Gene3D" id="4.10.1000.10">
    <property type="entry name" value="Zinc finger, CCCH-type"/>
    <property type="match status" value="1"/>
</dbReference>
<dbReference type="Proteomes" id="UP001497482">
    <property type="component" value="Chromosome 13"/>
</dbReference>
<feature type="domain" description="C3H1-type" evidence="15">
    <location>
        <begin position="170"/>
        <end position="208"/>
    </location>
</feature>
<feature type="zinc finger region" description="C3H1-type" evidence="12">
    <location>
        <begin position="170"/>
        <end position="208"/>
    </location>
</feature>
<dbReference type="SMART" id="SM00356">
    <property type="entry name" value="ZnF_C3H1"/>
    <property type="match status" value="2"/>
</dbReference>
<dbReference type="EMBL" id="OZ035835">
    <property type="protein sequence ID" value="CAL1577800.1"/>
    <property type="molecule type" value="Genomic_DNA"/>
</dbReference>
<dbReference type="PANTHER" id="PTHR12681">
    <property type="entry name" value="ZINC FINGER-CONTAINING PROTEIN P48ZNF"/>
    <property type="match status" value="1"/>
</dbReference>
<feature type="region of interest" description="Disordered" evidence="14">
    <location>
        <begin position="47"/>
        <end position="69"/>
    </location>
</feature>
<dbReference type="SUPFAM" id="SSF90229">
    <property type="entry name" value="CCCH zinc finger"/>
    <property type="match status" value="1"/>
</dbReference>
<evidence type="ECO:0000256" key="8">
    <source>
        <dbReference type="ARBA" id="ARBA00022771"/>
    </source>
</evidence>
<dbReference type="Pfam" id="PF00642">
    <property type="entry name" value="zf-CCCH"/>
    <property type="match status" value="1"/>
</dbReference>
<keyword evidence="9 12" id="KW-0862">Zinc</keyword>
<reference evidence="16 17" key="1">
    <citation type="submission" date="2024-04" db="EMBL/GenBank/DDBJ databases">
        <authorList>
            <person name="Waldvogel A.-M."/>
            <person name="Schoenle A."/>
        </authorList>
    </citation>
    <scope>NUCLEOTIDE SEQUENCE [LARGE SCALE GENOMIC DNA]</scope>
</reference>
<sequence length="416" mass="47595">MPPKKPVPAAGSKKTQEKKKEKIIEDKTFGLKNKKGAKQQKFIKNVTQQVKHGQQSTRQVDAGTKKGDKKKELDELNELFKPVVAAQKVSKGVDPKSVLCAFFKQGQCTKGDKCKFSHDLSMERKCEKRNMYVDERDEDLEKDTMDNWDEKKLEEVVNKKHSEADKAKTAKTQIVCKFFLDAIESNKYGWFWVCPKGGDTCMYRHALPPGFVLKKDKKKEEKEEEISLEELIEKERSALGPNVTRITLETFLAWKKRKRQEKVDRAREEMEKKKADFKAGKSLVVSGREVFEFRPELVDDDDDEADDTKYAEEDDDDVEEEEAQDDATVQDIDLSRFVPQEVDNTGITVAAMDRFTSRRIEQTSETDEHLNGACGGETNGLSEEGEEDEVPVDENLFTGEDLDELDEELNTLDLED</sequence>
<evidence type="ECO:0000256" key="9">
    <source>
        <dbReference type="ARBA" id="ARBA00022833"/>
    </source>
</evidence>
<dbReference type="GO" id="GO:0005634">
    <property type="term" value="C:nucleus"/>
    <property type="evidence" value="ECO:0007669"/>
    <property type="project" value="UniProtKB-SubCell"/>
</dbReference>
<evidence type="ECO:0000256" key="11">
    <source>
        <dbReference type="ARBA" id="ARBA00023242"/>
    </source>
</evidence>
<dbReference type="GO" id="GO:0003729">
    <property type="term" value="F:mRNA binding"/>
    <property type="evidence" value="ECO:0007669"/>
    <property type="project" value="TreeGrafter"/>
</dbReference>
<feature type="coiled-coil region" evidence="13">
    <location>
        <begin position="214"/>
        <end position="276"/>
    </location>
</feature>
<feature type="region of interest" description="Disordered" evidence="14">
    <location>
        <begin position="294"/>
        <end position="416"/>
    </location>
</feature>
<dbReference type="GO" id="GO:0005829">
    <property type="term" value="C:cytosol"/>
    <property type="evidence" value="ECO:0007669"/>
    <property type="project" value="TreeGrafter"/>
</dbReference>
<evidence type="ECO:0000259" key="15">
    <source>
        <dbReference type="PROSITE" id="PS50103"/>
    </source>
</evidence>
<dbReference type="InterPro" id="IPR000571">
    <property type="entry name" value="Znf_CCCH"/>
</dbReference>
<keyword evidence="8 12" id="KW-0863">Zinc-finger</keyword>
<keyword evidence="17" id="KW-1185">Reference proteome</keyword>
<feature type="compositionally biased region" description="Acidic residues" evidence="14">
    <location>
        <begin position="298"/>
        <end position="325"/>
    </location>
</feature>
<accession>A0AAV2JPZ2</accession>
<dbReference type="PROSITE" id="PS50103">
    <property type="entry name" value="ZF_C3H1"/>
    <property type="match status" value="2"/>
</dbReference>
<keyword evidence="10 13" id="KW-0175">Coiled coil</keyword>
<dbReference type="Pfam" id="PF16543">
    <property type="entry name" value="DFRP_C"/>
    <property type="match status" value="1"/>
</dbReference>
<evidence type="ECO:0000256" key="4">
    <source>
        <dbReference type="ARBA" id="ARBA00015073"/>
    </source>
</evidence>
<protein>
    <recommendedName>
        <fullName evidence="4">Zinc finger CCCH domain-containing protein 15</fullName>
    </recommendedName>
</protein>